<reference evidence="9" key="1">
    <citation type="journal article" date="2014" name="Int. J. Syst. Evol. Microbiol.">
        <title>Complete genome sequence of Corynebacterium casei LMG S-19264T (=DSM 44701T), isolated from a smear-ripened cheese.</title>
        <authorList>
            <consortium name="US DOE Joint Genome Institute (JGI-PGF)"/>
            <person name="Walter F."/>
            <person name="Albersmeier A."/>
            <person name="Kalinowski J."/>
            <person name="Ruckert C."/>
        </authorList>
    </citation>
    <scope>NUCLEOTIDE SEQUENCE</scope>
    <source>
        <strain evidence="9">JCM 3346</strain>
    </source>
</reference>
<evidence type="ECO:0000256" key="4">
    <source>
        <dbReference type="ARBA" id="ARBA00023136"/>
    </source>
</evidence>
<evidence type="ECO:0000259" key="8">
    <source>
        <dbReference type="PROSITE" id="PS51012"/>
    </source>
</evidence>
<keyword evidence="4 6" id="KW-0472">Membrane</keyword>
<dbReference type="InterPro" id="IPR047817">
    <property type="entry name" value="ABC2_TM_bact-type"/>
</dbReference>
<evidence type="ECO:0000256" key="7">
    <source>
        <dbReference type="SAM" id="MobiDB-lite"/>
    </source>
</evidence>
<comment type="subcellular location">
    <subcellularLocation>
        <location evidence="6">Cell membrane</location>
        <topology evidence="6">Multi-pass membrane protein</topology>
    </subcellularLocation>
    <subcellularLocation>
        <location evidence="1">Membrane</location>
        <topology evidence="1">Multi-pass membrane protein</topology>
    </subcellularLocation>
</comment>
<feature type="domain" description="ABC transmembrane type-2" evidence="8">
    <location>
        <begin position="50"/>
        <end position="275"/>
    </location>
</feature>
<reference evidence="9" key="2">
    <citation type="submission" date="2020-09" db="EMBL/GenBank/DDBJ databases">
        <authorList>
            <person name="Sun Q."/>
            <person name="Ohkuma M."/>
        </authorList>
    </citation>
    <scope>NUCLEOTIDE SEQUENCE</scope>
    <source>
        <strain evidence="9">JCM 3346</strain>
    </source>
</reference>
<keyword evidence="3 6" id="KW-1133">Transmembrane helix</keyword>
<comment type="caution">
    <text evidence="9">The sequence shown here is derived from an EMBL/GenBank/DDBJ whole genome shotgun (WGS) entry which is preliminary data.</text>
</comment>
<feature type="transmembrane region" description="Helical" evidence="6">
    <location>
        <begin position="83"/>
        <end position="104"/>
    </location>
</feature>
<evidence type="ECO:0000256" key="5">
    <source>
        <dbReference type="ARBA" id="ARBA00023251"/>
    </source>
</evidence>
<dbReference type="InterPro" id="IPR051784">
    <property type="entry name" value="Nod_factor_ABC_transporter"/>
</dbReference>
<dbReference type="Proteomes" id="UP000610303">
    <property type="component" value="Unassembled WGS sequence"/>
</dbReference>
<keyword evidence="6" id="KW-0813">Transport</keyword>
<accession>A0A918CPM5</accession>
<evidence type="ECO:0000256" key="1">
    <source>
        <dbReference type="ARBA" id="ARBA00004141"/>
    </source>
</evidence>
<name>A0A918CPM5_AGRME</name>
<feature type="transmembrane region" description="Helical" evidence="6">
    <location>
        <begin position="51"/>
        <end position="71"/>
    </location>
</feature>
<dbReference type="GO" id="GO:0140359">
    <property type="term" value="F:ABC-type transporter activity"/>
    <property type="evidence" value="ECO:0007669"/>
    <property type="project" value="InterPro"/>
</dbReference>
<feature type="transmembrane region" description="Helical" evidence="6">
    <location>
        <begin position="125"/>
        <end position="151"/>
    </location>
</feature>
<dbReference type="PANTHER" id="PTHR43229">
    <property type="entry name" value="NODULATION PROTEIN J"/>
    <property type="match status" value="1"/>
</dbReference>
<dbReference type="EMBL" id="BMRJ01000003">
    <property type="protein sequence ID" value="GGR33660.1"/>
    <property type="molecule type" value="Genomic_DNA"/>
</dbReference>
<sequence length="279" mass="29876">MTTTTTTTTPPARTATAAAPPRALRPRIRGTVAERVFVTRSLLQELRDPEALLMAVVLPVMLMLMFTFIFGQAIDPSGGYVDYVVPGIILLCAGFGASSTAVSVSRDMTTGIIERFRTMPLRSGAVLTGHVIVSVIRNLLATAVVIGVALLVGFRPSATALDWLAMFGVVALYILAITYLFAAIGLAASSPEAANGYGFILLFLPYVSSAFVPVETMPDWLRPIAEHQPITPVIETIRSFLVGTPLGSSGWIALAWCLGIVLVAAVWGAWLFRRKAGRR</sequence>
<dbReference type="PROSITE" id="PS51012">
    <property type="entry name" value="ABC_TM2"/>
    <property type="match status" value="1"/>
</dbReference>
<evidence type="ECO:0000313" key="9">
    <source>
        <dbReference type="EMBL" id="GGR33660.1"/>
    </source>
</evidence>
<protein>
    <recommendedName>
        <fullName evidence="6">Transport permease protein</fullName>
    </recommendedName>
</protein>
<keyword evidence="10" id="KW-1185">Reference proteome</keyword>
<feature type="region of interest" description="Disordered" evidence="7">
    <location>
        <begin position="1"/>
        <end position="22"/>
    </location>
</feature>
<dbReference type="RefSeq" id="WP_189086169.1">
    <property type="nucleotide sequence ID" value="NZ_BMRJ01000003.1"/>
</dbReference>
<evidence type="ECO:0000313" key="10">
    <source>
        <dbReference type="Proteomes" id="UP000610303"/>
    </source>
</evidence>
<dbReference type="InterPro" id="IPR013525">
    <property type="entry name" value="ABC2_TM"/>
</dbReference>
<dbReference type="AlphaFoldDB" id="A0A918CPM5"/>
<evidence type="ECO:0000256" key="6">
    <source>
        <dbReference type="RuleBase" id="RU361157"/>
    </source>
</evidence>
<keyword evidence="2 6" id="KW-0812">Transmembrane</keyword>
<dbReference type="Pfam" id="PF01061">
    <property type="entry name" value="ABC2_membrane"/>
    <property type="match status" value="1"/>
</dbReference>
<feature type="transmembrane region" description="Helical" evidence="6">
    <location>
        <begin position="251"/>
        <end position="272"/>
    </location>
</feature>
<proteinExistence type="inferred from homology"/>
<keyword evidence="6" id="KW-1003">Cell membrane</keyword>
<comment type="similarity">
    <text evidence="6">Belongs to the ABC-2 integral membrane protein family.</text>
</comment>
<evidence type="ECO:0000256" key="2">
    <source>
        <dbReference type="ARBA" id="ARBA00022692"/>
    </source>
</evidence>
<gene>
    <name evidence="9" type="ORF">GCM10010196_29740</name>
</gene>
<evidence type="ECO:0000256" key="3">
    <source>
        <dbReference type="ARBA" id="ARBA00022989"/>
    </source>
</evidence>
<dbReference type="PIRSF" id="PIRSF006648">
    <property type="entry name" value="DrrB"/>
    <property type="match status" value="1"/>
</dbReference>
<keyword evidence="5" id="KW-0046">Antibiotic resistance</keyword>
<feature type="transmembrane region" description="Helical" evidence="6">
    <location>
        <begin position="196"/>
        <end position="214"/>
    </location>
</feature>
<organism evidence="9 10">
    <name type="scientific">Agromyces mediolanus</name>
    <name type="common">Corynebacterium mediolanum</name>
    <dbReference type="NCBI Taxonomy" id="41986"/>
    <lineage>
        <taxon>Bacteria</taxon>
        <taxon>Bacillati</taxon>
        <taxon>Actinomycetota</taxon>
        <taxon>Actinomycetes</taxon>
        <taxon>Micrococcales</taxon>
        <taxon>Microbacteriaceae</taxon>
        <taxon>Agromyces</taxon>
    </lineage>
</organism>
<dbReference type="GO" id="GO:0046677">
    <property type="term" value="P:response to antibiotic"/>
    <property type="evidence" value="ECO:0007669"/>
    <property type="project" value="UniProtKB-KW"/>
</dbReference>
<feature type="transmembrane region" description="Helical" evidence="6">
    <location>
        <begin position="163"/>
        <end position="184"/>
    </location>
</feature>
<dbReference type="PANTHER" id="PTHR43229:SF2">
    <property type="entry name" value="NODULATION PROTEIN J"/>
    <property type="match status" value="1"/>
</dbReference>
<dbReference type="InterPro" id="IPR000412">
    <property type="entry name" value="ABC_2_transport"/>
</dbReference>
<dbReference type="GO" id="GO:0043190">
    <property type="term" value="C:ATP-binding cassette (ABC) transporter complex"/>
    <property type="evidence" value="ECO:0007669"/>
    <property type="project" value="InterPro"/>
</dbReference>